<sequence>MKNRSFLSLGSNLGKREDSLYNAIKQLEDSGHITVVNYSSIYETDPVGYTEQNSFLNMVIEIATDYQPTVLLESCLEIEKRMGRTRIIRWGPRNIDIDILLFNDQRIETEKLQIPHPRMGDRAFVLVPLQEIDSEIIIPGINQTINDMVERLSTKGVRLWKQKSGEDVYELFGN</sequence>
<dbReference type="NCBIfam" id="TIGR01498">
    <property type="entry name" value="folK"/>
    <property type="match status" value="1"/>
</dbReference>
<dbReference type="GO" id="GO:0046656">
    <property type="term" value="P:folic acid biosynthetic process"/>
    <property type="evidence" value="ECO:0007669"/>
    <property type="project" value="UniProtKB-KW"/>
</dbReference>
<evidence type="ECO:0000313" key="11">
    <source>
        <dbReference type="EMBL" id="KIO73594.1"/>
    </source>
</evidence>
<dbReference type="STRING" id="35841.B4167_0012"/>
<dbReference type="GO" id="GO:0003848">
    <property type="term" value="F:2-amino-4-hydroxy-6-hydroxymethyldihydropteridine diphosphokinase activity"/>
    <property type="evidence" value="ECO:0007669"/>
    <property type="project" value="UniProtKB-EC"/>
</dbReference>
<dbReference type="SUPFAM" id="SSF55083">
    <property type="entry name" value="6-hydroxymethyl-7,8-dihydropterin pyrophosphokinase, HPPK"/>
    <property type="match status" value="1"/>
</dbReference>
<dbReference type="Pfam" id="PF01288">
    <property type="entry name" value="HPPK"/>
    <property type="match status" value="1"/>
</dbReference>
<dbReference type="InterPro" id="IPR035907">
    <property type="entry name" value="Hppk_sf"/>
</dbReference>
<dbReference type="eggNOG" id="COG0801">
    <property type="taxonomic scope" value="Bacteria"/>
</dbReference>
<evidence type="ECO:0000313" key="13">
    <source>
        <dbReference type="Proteomes" id="UP000040576"/>
    </source>
</evidence>
<evidence type="ECO:0000256" key="4">
    <source>
        <dbReference type="ARBA" id="ARBA00022679"/>
    </source>
</evidence>
<dbReference type="Proteomes" id="UP000032076">
    <property type="component" value="Unassembled WGS sequence"/>
</dbReference>
<keyword evidence="4 10" id="KW-0808">Transferase</keyword>
<dbReference type="Proteomes" id="UP000040576">
    <property type="component" value="Unassembled WGS sequence"/>
</dbReference>
<evidence type="ECO:0000256" key="1">
    <source>
        <dbReference type="ARBA" id="ARBA00000198"/>
    </source>
</evidence>
<keyword evidence="6 10" id="KW-0418">Kinase</keyword>
<keyword evidence="8" id="KW-0289">Folate biosynthesis</keyword>
<dbReference type="PANTHER" id="PTHR43071:SF1">
    <property type="entry name" value="2-AMINO-4-HYDROXY-6-HYDROXYMETHYLDIHYDROPTERIDINE PYROPHOSPHOKINASE"/>
    <property type="match status" value="1"/>
</dbReference>
<dbReference type="EMBL" id="CCRF01000004">
    <property type="protein sequence ID" value="CED99948.1"/>
    <property type="molecule type" value="Genomic_DNA"/>
</dbReference>
<dbReference type="InterPro" id="IPR000550">
    <property type="entry name" value="Hppk"/>
</dbReference>
<dbReference type="KEGG" id="bthv:CQJ30_00420"/>
<dbReference type="GO" id="GO:0005524">
    <property type="term" value="F:ATP binding"/>
    <property type="evidence" value="ECO:0007669"/>
    <property type="project" value="UniProtKB-KW"/>
</dbReference>
<comment type="pathway">
    <text evidence="2">Cofactor biosynthesis; tetrahydrofolate biosynthesis; 2-amino-4-hydroxy-6-hydroxymethyl-7,8-dihydropteridine diphosphate from 7,8-dihydroneopterin triphosphate: step 4/4.</text>
</comment>
<evidence type="ECO:0000256" key="2">
    <source>
        <dbReference type="ARBA" id="ARBA00005051"/>
    </source>
</evidence>
<evidence type="ECO:0000313" key="10">
    <source>
        <dbReference type="EMBL" id="CED99948.1"/>
    </source>
</evidence>
<keyword evidence="7" id="KW-0067">ATP-binding</keyword>
<feature type="domain" description="7,8-dihydro-6-hydroxymethylpterin-pyrophosphokinase" evidence="9">
    <location>
        <begin position="89"/>
        <end position="100"/>
    </location>
</feature>
<dbReference type="PROSITE" id="PS00794">
    <property type="entry name" value="HPPK"/>
    <property type="match status" value="1"/>
</dbReference>
<keyword evidence="13" id="KW-1185">Reference proteome</keyword>
<dbReference type="GO" id="GO:0016301">
    <property type="term" value="F:kinase activity"/>
    <property type="evidence" value="ECO:0007669"/>
    <property type="project" value="UniProtKB-KW"/>
</dbReference>
<evidence type="ECO:0000256" key="8">
    <source>
        <dbReference type="ARBA" id="ARBA00022909"/>
    </source>
</evidence>
<dbReference type="OrthoDB" id="9808041at2"/>
<evidence type="ECO:0000256" key="5">
    <source>
        <dbReference type="ARBA" id="ARBA00022741"/>
    </source>
</evidence>
<dbReference type="RefSeq" id="WP_034766920.1">
    <property type="nucleotide sequence ID" value="NZ_CCRF01000004.1"/>
</dbReference>
<dbReference type="PATRIC" id="fig|35841.6.peg.1533"/>
<dbReference type="Gene3D" id="3.30.70.560">
    <property type="entry name" value="7,8-Dihydro-6-hydroxymethylpterin-pyrophosphokinase HPPK"/>
    <property type="match status" value="1"/>
</dbReference>
<gene>
    <name evidence="11" type="ORF">B4167_0012</name>
    <name evidence="10" type="ORF">BT1A1_0076</name>
</gene>
<name>A0A090IU59_9BACI</name>
<dbReference type="PANTHER" id="PTHR43071">
    <property type="entry name" value="2-AMINO-4-HYDROXY-6-HYDROXYMETHYLDIHYDROPTERIDINE PYROPHOSPHOKINASE"/>
    <property type="match status" value="1"/>
</dbReference>
<comment type="catalytic activity">
    <reaction evidence="1">
        <text>6-hydroxymethyl-7,8-dihydropterin + ATP = (7,8-dihydropterin-6-yl)methyl diphosphate + AMP + H(+)</text>
        <dbReference type="Rhea" id="RHEA:11412"/>
        <dbReference type="ChEBI" id="CHEBI:15378"/>
        <dbReference type="ChEBI" id="CHEBI:30616"/>
        <dbReference type="ChEBI" id="CHEBI:44841"/>
        <dbReference type="ChEBI" id="CHEBI:72950"/>
        <dbReference type="ChEBI" id="CHEBI:456215"/>
        <dbReference type="EC" id="2.7.6.3"/>
    </reaction>
</comment>
<evidence type="ECO:0000256" key="7">
    <source>
        <dbReference type="ARBA" id="ARBA00022840"/>
    </source>
</evidence>
<evidence type="ECO:0000256" key="6">
    <source>
        <dbReference type="ARBA" id="ARBA00022777"/>
    </source>
</evidence>
<protein>
    <recommendedName>
        <fullName evidence="3">2-amino-4-hydroxy-6-hydroxymethyldihydropteridine diphosphokinase</fullName>
        <ecNumber evidence="3">2.7.6.3</ecNumber>
    </recommendedName>
</protein>
<dbReference type="UniPathway" id="UPA00077">
    <property type="reaction ID" value="UER00155"/>
</dbReference>
<accession>A0A090IU59</accession>
<evidence type="ECO:0000313" key="12">
    <source>
        <dbReference type="Proteomes" id="UP000032076"/>
    </source>
</evidence>
<organism evidence="10 13">
    <name type="scientific">Caldibacillus thermoamylovorans</name>
    <dbReference type="NCBI Taxonomy" id="35841"/>
    <lineage>
        <taxon>Bacteria</taxon>
        <taxon>Bacillati</taxon>
        <taxon>Bacillota</taxon>
        <taxon>Bacilli</taxon>
        <taxon>Bacillales</taxon>
        <taxon>Bacillaceae</taxon>
        <taxon>Caldibacillus</taxon>
    </lineage>
</organism>
<dbReference type="AlphaFoldDB" id="A0A090IU59"/>
<evidence type="ECO:0000259" key="9">
    <source>
        <dbReference type="PROSITE" id="PS00794"/>
    </source>
</evidence>
<dbReference type="CDD" id="cd00483">
    <property type="entry name" value="HPPK"/>
    <property type="match status" value="1"/>
</dbReference>
<proteinExistence type="predicted"/>
<dbReference type="EC" id="2.7.6.3" evidence="3"/>
<keyword evidence="5" id="KW-0547">Nucleotide-binding</keyword>
<dbReference type="GO" id="GO:0046654">
    <property type="term" value="P:tetrahydrofolate biosynthetic process"/>
    <property type="evidence" value="ECO:0007669"/>
    <property type="project" value="UniProtKB-UniPathway"/>
</dbReference>
<reference evidence="10 13" key="1">
    <citation type="submission" date="2014-07" db="EMBL/GenBank/DDBJ databases">
        <authorList>
            <person name="Wibberg Daniel"/>
        </authorList>
    </citation>
    <scope>NUCLEOTIDE SEQUENCE [LARGE SCALE GENOMIC DNA]</scope>
</reference>
<evidence type="ECO:0000256" key="3">
    <source>
        <dbReference type="ARBA" id="ARBA00013253"/>
    </source>
</evidence>
<reference evidence="11 12" key="2">
    <citation type="submission" date="2015-01" db="EMBL/GenBank/DDBJ databases">
        <title>Draft Genome Sequences of Four Bacillus thermoamylovorans Strains, Isolated From Food Products.</title>
        <authorList>
            <person name="Krawcyk A.O."/>
            <person name="Berendsen E.M."/>
            <person name="Eijlander R.T."/>
            <person name="de Jong A."/>
            <person name="Wells-Bennik M."/>
            <person name="Kuipers O.P."/>
        </authorList>
    </citation>
    <scope>NUCLEOTIDE SEQUENCE [LARGE SCALE GENOMIC DNA]</scope>
    <source>
        <strain evidence="11 12">B4167</strain>
    </source>
</reference>
<dbReference type="EMBL" id="JXLU01000029">
    <property type="protein sequence ID" value="KIO73594.1"/>
    <property type="molecule type" value="Genomic_DNA"/>
</dbReference>